<dbReference type="RefSeq" id="WP_376845338.1">
    <property type="nucleotide sequence ID" value="NZ_JBHSFW010000001.1"/>
</dbReference>
<reference evidence="2" key="1">
    <citation type="journal article" date="2019" name="Int. J. Syst. Evol. Microbiol.">
        <title>The Global Catalogue of Microorganisms (GCM) 10K type strain sequencing project: providing services to taxonomists for standard genome sequencing and annotation.</title>
        <authorList>
            <consortium name="The Broad Institute Genomics Platform"/>
            <consortium name="The Broad Institute Genome Sequencing Center for Infectious Disease"/>
            <person name="Wu L."/>
            <person name="Ma J."/>
        </authorList>
    </citation>
    <scope>NUCLEOTIDE SEQUENCE [LARGE SCALE GENOMIC DNA]</scope>
    <source>
        <strain evidence="2">CGMCC 1.16306</strain>
    </source>
</reference>
<sequence length="60" mass="6954">MAFNKNNREPVPEAETTVWSCTNEDCSGWMRDAFSFEKEPKCPLCQSDMIKETRILPVIE</sequence>
<comment type="caution">
    <text evidence="1">The sequence shown here is derived from an EMBL/GenBank/DDBJ whole genome shotgun (WGS) entry which is preliminary data.</text>
</comment>
<dbReference type="InterPro" id="IPR025916">
    <property type="entry name" value="YdjO"/>
</dbReference>
<name>A0ABV9GK73_9BACL</name>
<dbReference type="Proteomes" id="UP001596022">
    <property type="component" value="Unassembled WGS sequence"/>
</dbReference>
<evidence type="ECO:0000313" key="1">
    <source>
        <dbReference type="EMBL" id="MFC4618343.1"/>
    </source>
</evidence>
<evidence type="ECO:0000313" key="2">
    <source>
        <dbReference type="Proteomes" id="UP001596022"/>
    </source>
</evidence>
<dbReference type="EMBL" id="JBHSFW010000001">
    <property type="protein sequence ID" value="MFC4618343.1"/>
    <property type="molecule type" value="Genomic_DNA"/>
</dbReference>
<accession>A0ABV9GK73</accession>
<gene>
    <name evidence="1" type="ORF">ACFO4N_06310</name>
</gene>
<organism evidence="1 2">
    <name type="scientific">Camelliibacillus cellulosilyticus</name>
    <dbReference type="NCBI Taxonomy" id="2174486"/>
    <lineage>
        <taxon>Bacteria</taxon>
        <taxon>Bacillati</taxon>
        <taxon>Bacillota</taxon>
        <taxon>Bacilli</taxon>
        <taxon>Bacillales</taxon>
        <taxon>Sporolactobacillaceae</taxon>
        <taxon>Camelliibacillus</taxon>
    </lineage>
</organism>
<protein>
    <submittedName>
        <fullName evidence="1">Cold-shock protein</fullName>
    </submittedName>
</protein>
<keyword evidence="2" id="KW-1185">Reference proteome</keyword>
<proteinExistence type="predicted"/>
<dbReference type="Pfam" id="PF14169">
    <property type="entry name" value="YdjO"/>
    <property type="match status" value="1"/>
</dbReference>